<gene>
    <name evidence="2" type="ORF">XA68_14039</name>
</gene>
<proteinExistence type="predicted"/>
<evidence type="ECO:0000313" key="2">
    <source>
        <dbReference type="EMBL" id="PFH58199.1"/>
    </source>
</evidence>
<organism evidence="2 3">
    <name type="scientific">Ophiocordyceps unilateralis</name>
    <name type="common">Zombie-ant fungus</name>
    <name type="synonym">Torrubia unilateralis</name>
    <dbReference type="NCBI Taxonomy" id="268505"/>
    <lineage>
        <taxon>Eukaryota</taxon>
        <taxon>Fungi</taxon>
        <taxon>Dikarya</taxon>
        <taxon>Ascomycota</taxon>
        <taxon>Pezizomycotina</taxon>
        <taxon>Sordariomycetes</taxon>
        <taxon>Hypocreomycetidae</taxon>
        <taxon>Hypocreales</taxon>
        <taxon>Ophiocordycipitaceae</taxon>
        <taxon>Ophiocordyceps</taxon>
    </lineage>
</organism>
<feature type="compositionally biased region" description="Basic residues" evidence="1">
    <location>
        <begin position="35"/>
        <end position="47"/>
    </location>
</feature>
<feature type="region of interest" description="Disordered" evidence="1">
    <location>
        <begin position="17"/>
        <end position="60"/>
    </location>
</feature>
<name>A0A2A9P9V7_OPHUN</name>
<accession>A0A2A9P9V7</accession>
<dbReference type="AlphaFoldDB" id="A0A2A9P9V7"/>
<dbReference type="Proteomes" id="UP000037136">
    <property type="component" value="Unassembled WGS sequence"/>
</dbReference>
<reference evidence="2 3" key="1">
    <citation type="journal article" date="2015" name="BMC Genomics">
        <title>Gene expression during zombie ant biting behavior reflects the complexity underlying fungal parasitic behavioral manipulation.</title>
        <authorList>
            <person name="de Bekker C."/>
            <person name="Ohm R.A."/>
            <person name="Loreto R.G."/>
            <person name="Sebastian A."/>
            <person name="Albert I."/>
            <person name="Merrow M."/>
            <person name="Brachmann A."/>
            <person name="Hughes D.P."/>
        </authorList>
    </citation>
    <scope>NUCLEOTIDE SEQUENCE [LARGE SCALE GENOMIC DNA]</scope>
    <source>
        <strain evidence="2 3">SC16a</strain>
    </source>
</reference>
<evidence type="ECO:0000256" key="1">
    <source>
        <dbReference type="SAM" id="MobiDB-lite"/>
    </source>
</evidence>
<dbReference type="EMBL" id="LAZP02000317">
    <property type="protein sequence ID" value="PFH58199.1"/>
    <property type="molecule type" value="Genomic_DNA"/>
</dbReference>
<sequence>MLAGTSAGRGAAIAATAATAATADHLGRSAAKTTPPKKKEQKRKCRRMPPQPVAACRRKAPSVLHASIEIDRGSTGRALAAGTHIRATRHNVLSIVPQNA</sequence>
<comment type="caution">
    <text evidence="2">The sequence shown here is derived from an EMBL/GenBank/DDBJ whole genome shotgun (WGS) entry which is preliminary data.</text>
</comment>
<reference evidence="2 3" key="2">
    <citation type="journal article" date="2017" name="Sci. Rep.">
        <title>Ant-infecting Ophiocordyceps genomes reveal a high diversity of potential behavioral manipulation genes and a possible major role for enterotoxins.</title>
        <authorList>
            <person name="de Bekker C."/>
            <person name="Ohm R.A."/>
            <person name="Evans H.C."/>
            <person name="Brachmann A."/>
            <person name="Hughes D.P."/>
        </authorList>
    </citation>
    <scope>NUCLEOTIDE SEQUENCE [LARGE SCALE GENOMIC DNA]</scope>
    <source>
        <strain evidence="2 3">SC16a</strain>
    </source>
</reference>
<protein>
    <submittedName>
        <fullName evidence="2">Uncharacterized protein</fullName>
    </submittedName>
</protein>
<keyword evidence="3" id="KW-1185">Reference proteome</keyword>
<evidence type="ECO:0000313" key="3">
    <source>
        <dbReference type="Proteomes" id="UP000037136"/>
    </source>
</evidence>